<evidence type="ECO:0000313" key="3">
    <source>
        <dbReference type="Proteomes" id="UP000572680"/>
    </source>
</evidence>
<dbReference type="GO" id="GO:0016705">
    <property type="term" value="F:oxidoreductase activity, acting on paired donors, with incorporation or reduction of molecular oxygen"/>
    <property type="evidence" value="ECO:0007669"/>
    <property type="project" value="InterPro"/>
</dbReference>
<dbReference type="AlphaFoldDB" id="A0A7W3QRP2"/>
<comment type="caution">
    <text evidence="2">The sequence shown here is derived from an EMBL/GenBank/DDBJ whole genome shotgun (WGS) entry which is preliminary data.</text>
</comment>
<evidence type="ECO:0000256" key="1">
    <source>
        <dbReference type="ARBA" id="ARBA00010617"/>
    </source>
</evidence>
<dbReference type="Proteomes" id="UP000572680">
    <property type="component" value="Unassembled WGS sequence"/>
</dbReference>
<dbReference type="InterPro" id="IPR001128">
    <property type="entry name" value="Cyt_P450"/>
</dbReference>
<dbReference type="GO" id="GO:0005506">
    <property type="term" value="F:iron ion binding"/>
    <property type="evidence" value="ECO:0007669"/>
    <property type="project" value="InterPro"/>
</dbReference>
<reference evidence="2 3" key="1">
    <citation type="submission" date="2020-08" db="EMBL/GenBank/DDBJ databases">
        <title>Genomic Encyclopedia of Type Strains, Phase IV (KMG-IV): sequencing the most valuable type-strain genomes for metagenomic binning, comparative biology and taxonomic classification.</title>
        <authorList>
            <person name="Goeker M."/>
        </authorList>
    </citation>
    <scope>NUCLEOTIDE SEQUENCE [LARGE SCALE GENOMIC DNA]</scope>
    <source>
        <strain evidence="2 3">DSM 44197</strain>
    </source>
</reference>
<name>A0A7W3QRP2_ACTNM</name>
<comment type="similarity">
    <text evidence="1">Belongs to the cytochrome P450 family.</text>
</comment>
<dbReference type="PANTHER" id="PTHR46696:SF1">
    <property type="entry name" value="CYTOCHROME P450 YJIB-RELATED"/>
    <property type="match status" value="1"/>
</dbReference>
<dbReference type="RefSeq" id="WP_182848778.1">
    <property type="nucleotide sequence ID" value="NZ_BAAALP010000073.1"/>
</dbReference>
<gene>
    <name evidence="2" type="ORF">HNR61_008596</name>
</gene>
<sequence length="248" mass="25811">MQTFTRYAEVTAALADPGFTVVPAGGDGGPGTLDWLRRTVCRFSEGETHRRRRAVVERELARVDPAELRRAARVRPDAVAVLGRALGVTDLETLTAAVPVAAAGYLTGDRPPGADAAVAALVGLLGPGPDETVANRIAILVQACEATATLVRSALGLAGPDRWDAESLVVETLRFAPPVPALRRVGAGTPVVLDVRSANRDPAVFADPERFDPGRTGPAHLTFGSGRRPCPGAVHAVQIAAGAVEALR</sequence>
<accession>A0A7W3QRP2</accession>
<proteinExistence type="inferred from homology"/>
<dbReference type="GO" id="GO:0020037">
    <property type="term" value="F:heme binding"/>
    <property type="evidence" value="ECO:0007669"/>
    <property type="project" value="InterPro"/>
</dbReference>
<dbReference type="Pfam" id="PF00067">
    <property type="entry name" value="p450"/>
    <property type="match status" value="1"/>
</dbReference>
<protein>
    <submittedName>
        <fullName evidence="2">Cytochrome P450</fullName>
    </submittedName>
</protein>
<keyword evidence="3" id="KW-1185">Reference proteome</keyword>
<organism evidence="2 3">
    <name type="scientific">Actinomadura namibiensis</name>
    <dbReference type="NCBI Taxonomy" id="182080"/>
    <lineage>
        <taxon>Bacteria</taxon>
        <taxon>Bacillati</taxon>
        <taxon>Actinomycetota</taxon>
        <taxon>Actinomycetes</taxon>
        <taxon>Streptosporangiales</taxon>
        <taxon>Thermomonosporaceae</taxon>
        <taxon>Actinomadura</taxon>
    </lineage>
</organism>
<dbReference type="InterPro" id="IPR036396">
    <property type="entry name" value="Cyt_P450_sf"/>
</dbReference>
<evidence type="ECO:0000313" key="2">
    <source>
        <dbReference type="EMBL" id="MBA8956906.1"/>
    </source>
</evidence>
<dbReference type="GO" id="GO:0004497">
    <property type="term" value="F:monooxygenase activity"/>
    <property type="evidence" value="ECO:0007669"/>
    <property type="project" value="InterPro"/>
</dbReference>
<dbReference type="EMBL" id="JACJIA010000018">
    <property type="protein sequence ID" value="MBA8956906.1"/>
    <property type="molecule type" value="Genomic_DNA"/>
</dbReference>
<dbReference type="SUPFAM" id="SSF48264">
    <property type="entry name" value="Cytochrome P450"/>
    <property type="match status" value="1"/>
</dbReference>
<dbReference type="PANTHER" id="PTHR46696">
    <property type="entry name" value="P450, PUTATIVE (EUROFUNG)-RELATED"/>
    <property type="match status" value="1"/>
</dbReference>
<dbReference type="Gene3D" id="1.10.630.10">
    <property type="entry name" value="Cytochrome P450"/>
    <property type="match status" value="1"/>
</dbReference>